<comment type="caution">
    <text evidence="11">The sequence shown here is derived from an EMBL/GenBank/DDBJ whole genome shotgun (WGS) entry which is preliminary data.</text>
</comment>
<evidence type="ECO:0000256" key="9">
    <source>
        <dbReference type="RuleBase" id="RU362112"/>
    </source>
</evidence>
<keyword evidence="6" id="KW-1015">Disulfide bond</keyword>
<evidence type="ECO:0000313" key="11">
    <source>
        <dbReference type="EMBL" id="KAG7315990.1"/>
    </source>
</evidence>
<comment type="similarity">
    <text evidence="7 9">Belongs to the pentraxin family.</text>
</comment>
<evidence type="ECO:0000256" key="3">
    <source>
        <dbReference type="ARBA" id="ARBA00022723"/>
    </source>
</evidence>
<comment type="subcellular location">
    <subcellularLocation>
        <location evidence="1 9">Secreted</location>
    </subcellularLocation>
</comment>
<comment type="subunit">
    <text evidence="9">Homopentamer. Pentaxin (or pentraxin) have a discoid arrangement of 5 non-covalently bound subunits.</text>
</comment>
<dbReference type="GO" id="GO:0005576">
    <property type="term" value="C:extracellular region"/>
    <property type="evidence" value="ECO:0007669"/>
    <property type="project" value="UniProtKB-SubCell"/>
</dbReference>
<evidence type="ECO:0000256" key="6">
    <source>
        <dbReference type="ARBA" id="ARBA00023157"/>
    </source>
</evidence>
<evidence type="ECO:0000259" key="10">
    <source>
        <dbReference type="PROSITE" id="PS51828"/>
    </source>
</evidence>
<dbReference type="AlphaFoldDB" id="A0A9D3N7L9"/>
<dbReference type="GO" id="GO:0046872">
    <property type="term" value="F:metal ion binding"/>
    <property type="evidence" value="ECO:0007669"/>
    <property type="project" value="UniProtKB-KW"/>
</dbReference>
<dbReference type="OrthoDB" id="547680at2759"/>
<reference evidence="11 12" key="1">
    <citation type="submission" date="2021-06" db="EMBL/GenBank/DDBJ databases">
        <title>Chromosome-level genome assembly of the red-tail catfish (Hemibagrus wyckioides).</title>
        <authorList>
            <person name="Shao F."/>
        </authorList>
    </citation>
    <scope>NUCLEOTIDE SEQUENCE [LARGE SCALE GENOMIC DNA]</scope>
    <source>
        <strain evidence="11">EC202008001</strain>
        <tissue evidence="11">Blood</tissue>
    </source>
</reference>
<dbReference type="FunFam" id="2.60.120.200:FF:000070">
    <property type="entry name" value="Serum amyloid P-component"/>
    <property type="match status" value="1"/>
</dbReference>
<gene>
    <name evidence="11" type="ORF">KOW79_020856</name>
</gene>
<dbReference type="PROSITE" id="PS51828">
    <property type="entry name" value="PTX_2"/>
    <property type="match status" value="1"/>
</dbReference>
<keyword evidence="4" id="KW-0732">Signal</keyword>
<dbReference type="InterPro" id="IPR051005">
    <property type="entry name" value="Pentraxin_domain"/>
</dbReference>
<evidence type="ECO:0000256" key="5">
    <source>
        <dbReference type="ARBA" id="ARBA00022837"/>
    </source>
</evidence>
<dbReference type="EMBL" id="JAHKSW010000026">
    <property type="protein sequence ID" value="KAG7315990.1"/>
    <property type="molecule type" value="Genomic_DNA"/>
</dbReference>
<evidence type="ECO:0000256" key="1">
    <source>
        <dbReference type="ARBA" id="ARBA00004613"/>
    </source>
</evidence>
<evidence type="ECO:0000313" key="12">
    <source>
        <dbReference type="Proteomes" id="UP000824219"/>
    </source>
</evidence>
<evidence type="ECO:0000256" key="7">
    <source>
        <dbReference type="ARBA" id="ARBA00038102"/>
    </source>
</evidence>
<dbReference type="SMART" id="SM00159">
    <property type="entry name" value="PTX"/>
    <property type="match status" value="1"/>
</dbReference>
<dbReference type="InterPro" id="IPR013320">
    <property type="entry name" value="ConA-like_dom_sf"/>
</dbReference>
<dbReference type="InterPro" id="IPR001759">
    <property type="entry name" value="PTX_dom"/>
</dbReference>
<dbReference type="Gene3D" id="2.60.120.200">
    <property type="match status" value="1"/>
</dbReference>
<accession>A0A9D3N7L9</accession>
<dbReference type="PANTHER" id="PTHR45869">
    <property type="entry name" value="C-REACTIVE PROTEIN-RELATED"/>
    <property type="match status" value="1"/>
</dbReference>
<proteinExistence type="inferred from homology"/>
<feature type="domain" description="Pentraxin (PTX)" evidence="10">
    <location>
        <begin position="1"/>
        <end position="201"/>
    </location>
</feature>
<protein>
    <recommendedName>
        <fullName evidence="9">Pentraxin family member</fullName>
    </recommendedName>
</protein>
<dbReference type="SUPFAM" id="SSF49899">
    <property type="entry name" value="Concanavalin A-like lectins/glucanases"/>
    <property type="match status" value="1"/>
</dbReference>
<dbReference type="PRINTS" id="PR00895">
    <property type="entry name" value="PENTAXIN"/>
</dbReference>
<organism evidence="11 12">
    <name type="scientific">Hemibagrus wyckioides</name>
    <dbReference type="NCBI Taxonomy" id="337641"/>
    <lineage>
        <taxon>Eukaryota</taxon>
        <taxon>Metazoa</taxon>
        <taxon>Chordata</taxon>
        <taxon>Craniata</taxon>
        <taxon>Vertebrata</taxon>
        <taxon>Euteleostomi</taxon>
        <taxon>Actinopterygii</taxon>
        <taxon>Neopterygii</taxon>
        <taxon>Teleostei</taxon>
        <taxon>Ostariophysi</taxon>
        <taxon>Siluriformes</taxon>
        <taxon>Bagridae</taxon>
        <taxon>Hemibagrus</taxon>
    </lineage>
</organism>
<keyword evidence="5 9" id="KW-0106">Calcium</keyword>
<evidence type="ECO:0000256" key="4">
    <source>
        <dbReference type="ARBA" id="ARBA00022729"/>
    </source>
</evidence>
<evidence type="ECO:0000256" key="2">
    <source>
        <dbReference type="ARBA" id="ARBA00022525"/>
    </source>
</evidence>
<name>A0A9D3N7L9_9TELE</name>
<keyword evidence="12" id="KW-1185">Reference proteome</keyword>
<comment type="caution">
    <text evidence="8">Lacks conserved residue(s) required for the propagation of feature annotation.</text>
</comment>
<evidence type="ECO:0000256" key="8">
    <source>
        <dbReference type="PROSITE-ProRule" id="PRU01172"/>
    </source>
</evidence>
<dbReference type="Proteomes" id="UP000824219">
    <property type="component" value="Linkage Group LG26"/>
</dbReference>
<keyword evidence="3 9" id="KW-0479">Metal-binding</keyword>
<keyword evidence="2" id="KW-0964">Secreted</keyword>
<dbReference type="Pfam" id="PF00354">
    <property type="entry name" value="Pentaxin"/>
    <property type="match status" value="1"/>
</dbReference>
<sequence>MLTFPAESNRSHVVLTPQLEKETNLTAITVCLRAFSDQSQGQSLFSLALPDCFNAFFIFKPKQGVYRLHVSDSSLEFWGMQDELNAWNSICTTWDGKTGLSQLWVNGNPSTRKGFSRLGSLSGTPSIILGQDQDSYGGGFEAKQSFVGMLTDVHMWSSVLSPSEISQYMHDRWYQSGNVVNWDSLAFSKIGYVVTENVKTTQKLTIL</sequence>
<comment type="cofactor">
    <cofactor evidence="9">
        <name>Ca(2+)</name>
        <dbReference type="ChEBI" id="CHEBI:29108"/>
    </cofactor>
    <text evidence="9">Binds 2 calcium ions per subunit.</text>
</comment>
<dbReference type="PANTHER" id="PTHR45869:SF7">
    <property type="entry name" value="C-REACTIVE PROTEIN"/>
    <property type="match status" value="1"/>
</dbReference>